<gene>
    <name evidence="1" type="ORF">DPMN_066202</name>
</gene>
<protein>
    <submittedName>
        <fullName evidence="1">Uncharacterized protein</fullName>
    </submittedName>
</protein>
<organism evidence="1 2">
    <name type="scientific">Dreissena polymorpha</name>
    <name type="common">Zebra mussel</name>
    <name type="synonym">Mytilus polymorpha</name>
    <dbReference type="NCBI Taxonomy" id="45954"/>
    <lineage>
        <taxon>Eukaryota</taxon>
        <taxon>Metazoa</taxon>
        <taxon>Spiralia</taxon>
        <taxon>Lophotrochozoa</taxon>
        <taxon>Mollusca</taxon>
        <taxon>Bivalvia</taxon>
        <taxon>Autobranchia</taxon>
        <taxon>Heteroconchia</taxon>
        <taxon>Euheterodonta</taxon>
        <taxon>Imparidentia</taxon>
        <taxon>Neoheterodontei</taxon>
        <taxon>Myida</taxon>
        <taxon>Dreissenoidea</taxon>
        <taxon>Dreissenidae</taxon>
        <taxon>Dreissena</taxon>
    </lineage>
</organism>
<dbReference type="EMBL" id="JAIWYP010000014">
    <property type="protein sequence ID" value="KAH3706812.1"/>
    <property type="molecule type" value="Genomic_DNA"/>
</dbReference>
<comment type="caution">
    <text evidence="1">The sequence shown here is derived from an EMBL/GenBank/DDBJ whole genome shotgun (WGS) entry which is preliminary data.</text>
</comment>
<evidence type="ECO:0000313" key="1">
    <source>
        <dbReference type="EMBL" id="KAH3706812.1"/>
    </source>
</evidence>
<reference evidence="1" key="2">
    <citation type="submission" date="2020-11" db="EMBL/GenBank/DDBJ databases">
        <authorList>
            <person name="McCartney M.A."/>
            <person name="Auch B."/>
            <person name="Kono T."/>
            <person name="Mallez S."/>
            <person name="Becker A."/>
            <person name="Gohl D.M."/>
            <person name="Silverstein K.A.T."/>
            <person name="Koren S."/>
            <person name="Bechman K.B."/>
            <person name="Herman A."/>
            <person name="Abrahante J.E."/>
            <person name="Garbe J."/>
        </authorList>
    </citation>
    <scope>NUCLEOTIDE SEQUENCE</scope>
    <source>
        <strain evidence="1">Duluth1</strain>
        <tissue evidence="1">Whole animal</tissue>
    </source>
</reference>
<dbReference type="AlphaFoldDB" id="A0A9D3YXY3"/>
<dbReference type="Proteomes" id="UP000828390">
    <property type="component" value="Unassembled WGS sequence"/>
</dbReference>
<name>A0A9D3YXY3_DREPO</name>
<proteinExistence type="predicted"/>
<keyword evidence="2" id="KW-1185">Reference proteome</keyword>
<reference evidence="1" key="1">
    <citation type="journal article" date="2019" name="bioRxiv">
        <title>The Genome of the Zebra Mussel, Dreissena polymorpha: A Resource for Invasive Species Research.</title>
        <authorList>
            <person name="McCartney M.A."/>
            <person name="Auch B."/>
            <person name="Kono T."/>
            <person name="Mallez S."/>
            <person name="Zhang Y."/>
            <person name="Obille A."/>
            <person name="Becker A."/>
            <person name="Abrahante J.E."/>
            <person name="Garbe J."/>
            <person name="Badalamenti J.P."/>
            <person name="Herman A."/>
            <person name="Mangelson H."/>
            <person name="Liachko I."/>
            <person name="Sullivan S."/>
            <person name="Sone E.D."/>
            <person name="Koren S."/>
            <person name="Silverstein K.A.T."/>
            <person name="Beckman K.B."/>
            <person name="Gohl D.M."/>
        </authorList>
    </citation>
    <scope>NUCLEOTIDE SEQUENCE</scope>
    <source>
        <strain evidence="1">Duluth1</strain>
        <tissue evidence="1">Whole animal</tissue>
    </source>
</reference>
<evidence type="ECO:0000313" key="2">
    <source>
        <dbReference type="Proteomes" id="UP000828390"/>
    </source>
</evidence>
<sequence length="264" mass="30812">MRVKLTLIPKTIGIMAETLNSFDITCHVNNLITTSDECMQQIDNLMDYELKELLKKKDVAMEQIESDENEHNMRSLASAISLSSDTVHTVKNMLLCTEELVHILLKHCRLKEREHIQIATIESAELQELQQTLTRLTTEEQNATYGNRRLQISRNNTENEDCKHRLCLTETQQIKCKHFLDTYSIDMETFQRINKQLVVLLHIIGQYIEIFQDEEVSLKELLFLSKTYAITLSRKQSFPDLKTKLDNKWDDFTKHVRDLEADGP</sequence>
<accession>A0A9D3YXY3</accession>